<reference evidence="1 2" key="1">
    <citation type="journal article" date="2013" name="Curr. Biol.">
        <title>The Genome of the Foraminiferan Reticulomyxa filosa.</title>
        <authorList>
            <person name="Glockner G."/>
            <person name="Hulsmann N."/>
            <person name="Schleicher M."/>
            <person name="Noegel A.A."/>
            <person name="Eichinger L."/>
            <person name="Gallinger C."/>
            <person name="Pawlowski J."/>
            <person name="Sierra R."/>
            <person name="Euteneuer U."/>
            <person name="Pillet L."/>
            <person name="Moustafa A."/>
            <person name="Platzer M."/>
            <person name="Groth M."/>
            <person name="Szafranski K."/>
            <person name="Schliwa M."/>
        </authorList>
    </citation>
    <scope>NUCLEOTIDE SEQUENCE [LARGE SCALE GENOMIC DNA]</scope>
</reference>
<dbReference type="EMBL" id="ASPP01029683">
    <property type="protein sequence ID" value="ETO04215.1"/>
    <property type="molecule type" value="Genomic_DNA"/>
</dbReference>
<accession>X6LU09</accession>
<keyword evidence="2" id="KW-1185">Reference proteome</keyword>
<dbReference type="AlphaFoldDB" id="X6LU09"/>
<organism evidence="1 2">
    <name type="scientific">Reticulomyxa filosa</name>
    <dbReference type="NCBI Taxonomy" id="46433"/>
    <lineage>
        <taxon>Eukaryota</taxon>
        <taxon>Sar</taxon>
        <taxon>Rhizaria</taxon>
        <taxon>Retaria</taxon>
        <taxon>Foraminifera</taxon>
        <taxon>Monothalamids</taxon>
        <taxon>Reticulomyxidae</taxon>
        <taxon>Reticulomyxa</taxon>
    </lineage>
</organism>
<name>X6LU09_RETFI</name>
<protein>
    <submittedName>
        <fullName evidence="1">Uncharacterized protein</fullName>
    </submittedName>
</protein>
<feature type="non-terminal residue" evidence="1">
    <location>
        <position position="81"/>
    </location>
</feature>
<evidence type="ECO:0000313" key="1">
    <source>
        <dbReference type="EMBL" id="ETO04215.1"/>
    </source>
</evidence>
<evidence type="ECO:0000313" key="2">
    <source>
        <dbReference type="Proteomes" id="UP000023152"/>
    </source>
</evidence>
<comment type="caution">
    <text evidence="1">The sequence shown here is derived from an EMBL/GenBank/DDBJ whole genome shotgun (WGS) entry which is preliminary data.</text>
</comment>
<proteinExistence type="predicted"/>
<gene>
    <name evidence="1" type="ORF">RFI_33185</name>
</gene>
<dbReference type="Proteomes" id="UP000023152">
    <property type="component" value="Unassembled WGS sequence"/>
</dbReference>
<sequence length="81" mass="9465">MYERRHQLQQLLQDETITYNLSDENEKEVNTNVTVQFTNEKKNIEKLVEMVDQLLKQQMIIVESGSITLSNVKVKVSDNPL</sequence>